<dbReference type="AlphaFoldDB" id="A0A067QW80"/>
<dbReference type="Pfam" id="PF13679">
    <property type="entry name" value="Methyltransf_32"/>
    <property type="match status" value="1"/>
</dbReference>
<dbReference type="PANTHER" id="PTHR12496:SF9">
    <property type="entry name" value="METHYLTRANSFERASE-LIKE PROTEIN 25-RELATED"/>
    <property type="match status" value="1"/>
</dbReference>
<name>A0A067QW80_ZOONE</name>
<dbReference type="PANTHER" id="PTHR12496">
    <property type="entry name" value="CGI-41 METHYLTRANSFERASE"/>
    <property type="match status" value="1"/>
</dbReference>
<protein>
    <recommendedName>
        <fullName evidence="1">Methyltransferase domain-containing protein</fullName>
    </recommendedName>
</protein>
<proteinExistence type="predicted"/>
<organism evidence="2 3">
    <name type="scientific">Zootermopsis nevadensis</name>
    <name type="common">Dampwood termite</name>
    <dbReference type="NCBI Taxonomy" id="136037"/>
    <lineage>
        <taxon>Eukaryota</taxon>
        <taxon>Metazoa</taxon>
        <taxon>Ecdysozoa</taxon>
        <taxon>Arthropoda</taxon>
        <taxon>Hexapoda</taxon>
        <taxon>Insecta</taxon>
        <taxon>Pterygota</taxon>
        <taxon>Neoptera</taxon>
        <taxon>Polyneoptera</taxon>
        <taxon>Dictyoptera</taxon>
        <taxon>Blattodea</taxon>
        <taxon>Blattoidea</taxon>
        <taxon>Termitoidae</taxon>
        <taxon>Termopsidae</taxon>
        <taxon>Zootermopsis</taxon>
    </lineage>
</organism>
<evidence type="ECO:0000313" key="2">
    <source>
        <dbReference type="EMBL" id="KDR08816.1"/>
    </source>
</evidence>
<reference evidence="2 3" key="1">
    <citation type="journal article" date="2014" name="Nat. Commun.">
        <title>Molecular traces of alternative social organization in a termite genome.</title>
        <authorList>
            <person name="Terrapon N."/>
            <person name="Li C."/>
            <person name="Robertson H.M."/>
            <person name="Ji L."/>
            <person name="Meng X."/>
            <person name="Booth W."/>
            <person name="Chen Z."/>
            <person name="Childers C.P."/>
            <person name="Glastad K.M."/>
            <person name="Gokhale K."/>
            <person name="Gowin J."/>
            <person name="Gronenberg W."/>
            <person name="Hermansen R.A."/>
            <person name="Hu H."/>
            <person name="Hunt B.G."/>
            <person name="Huylmans A.K."/>
            <person name="Khalil S.M."/>
            <person name="Mitchell R.D."/>
            <person name="Munoz-Torres M.C."/>
            <person name="Mustard J.A."/>
            <person name="Pan H."/>
            <person name="Reese J.T."/>
            <person name="Scharf M.E."/>
            <person name="Sun F."/>
            <person name="Vogel H."/>
            <person name="Xiao J."/>
            <person name="Yang W."/>
            <person name="Yang Z."/>
            <person name="Yang Z."/>
            <person name="Zhou J."/>
            <person name="Zhu J."/>
            <person name="Brent C.S."/>
            <person name="Elsik C.G."/>
            <person name="Goodisman M.A."/>
            <person name="Liberles D.A."/>
            <person name="Roe R.M."/>
            <person name="Vargo E.L."/>
            <person name="Vilcinskas A."/>
            <person name="Wang J."/>
            <person name="Bornberg-Bauer E."/>
            <person name="Korb J."/>
            <person name="Zhang G."/>
            <person name="Liebig J."/>
        </authorList>
    </citation>
    <scope>NUCLEOTIDE SEQUENCE [LARGE SCALE GENOMIC DNA]</scope>
    <source>
        <tissue evidence="2">Whole organism</tissue>
    </source>
</reference>
<dbReference type="InParanoid" id="A0A067QW80"/>
<evidence type="ECO:0000259" key="1">
    <source>
        <dbReference type="Pfam" id="PF13679"/>
    </source>
</evidence>
<keyword evidence="3" id="KW-1185">Reference proteome</keyword>
<gene>
    <name evidence="2" type="ORF">L798_01516</name>
</gene>
<dbReference type="InterPro" id="IPR025714">
    <property type="entry name" value="Methyltranfer_dom"/>
</dbReference>
<feature type="domain" description="Methyltransferase" evidence="1">
    <location>
        <begin position="81"/>
        <end position="126"/>
    </location>
</feature>
<dbReference type="EMBL" id="KK853294">
    <property type="protein sequence ID" value="KDR08816.1"/>
    <property type="molecule type" value="Genomic_DNA"/>
</dbReference>
<dbReference type="STRING" id="136037.A0A067QW80"/>
<evidence type="ECO:0000313" key="3">
    <source>
        <dbReference type="Proteomes" id="UP000027135"/>
    </source>
</evidence>
<accession>A0A067QW80</accession>
<sequence length="190" mass="21539">MIYQKMPNVLCHRANIFKQGNSQPWRGKHRKSQISTKILEGRGCNSAESGTTSKPQSQNKVTAFVTQQRNLCSLVKEHFQPGTCQQMALSGLHTCGDLAPDCCRLFASKEFSCLCNVRCCCHLLEEEYVRSPFWTDVDPPLPRGVLYGFPMSQFLHMQQFSLGRSARMLAAYSLDRIGESHQNPHGERRD</sequence>
<dbReference type="InterPro" id="IPR052220">
    <property type="entry name" value="METTL25"/>
</dbReference>
<dbReference type="Proteomes" id="UP000027135">
    <property type="component" value="Unassembled WGS sequence"/>
</dbReference>
<dbReference type="eggNOG" id="KOG2651">
    <property type="taxonomic scope" value="Eukaryota"/>
</dbReference>